<sequence>MNLEIGFNGISCAHCDGRNGKKRGGRCGRYFPSSLKTLADPNKTLFTMYRHLQRCENVTPQEKDRLDDLYETHDAERLAQIRGTQKKFYEFIWKELRKGNELTNSNITDTDSGDDCN</sequence>
<reference evidence="1 2" key="1">
    <citation type="journal article" date="2021" name="Sci. Rep.">
        <title>The genome of the diatom Chaetoceros tenuissimus carries an ancient integrated fragment of an extant virus.</title>
        <authorList>
            <person name="Hongo Y."/>
            <person name="Kimura K."/>
            <person name="Takaki Y."/>
            <person name="Yoshida Y."/>
            <person name="Baba S."/>
            <person name="Kobayashi G."/>
            <person name="Nagasaki K."/>
            <person name="Hano T."/>
            <person name="Tomaru Y."/>
        </authorList>
    </citation>
    <scope>NUCLEOTIDE SEQUENCE [LARGE SCALE GENOMIC DNA]</scope>
    <source>
        <strain evidence="1 2">NIES-3715</strain>
    </source>
</reference>
<evidence type="ECO:0000313" key="2">
    <source>
        <dbReference type="Proteomes" id="UP001054902"/>
    </source>
</evidence>
<organism evidence="1 2">
    <name type="scientific">Chaetoceros tenuissimus</name>
    <dbReference type="NCBI Taxonomy" id="426638"/>
    <lineage>
        <taxon>Eukaryota</taxon>
        <taxon>Sar</taxon>
        <taxon>Stramenopiles</taxon>
        <taxon>Ochrophyta</taxon>
        <taxon>Bacillariophyta</taxon>
        <taxon>Coscinodiscophyceae</taxon>
        <taxon>Chaetocerotophycidae</taxon>
        <taxon>Chaetocerotales</taxon>
        <taxon>Chaetocerotaceae</taxon>
        <taxon>Chaetoceros</taxon>
    </lineage>
</organism>
<dbReference type="EMBL" id="BLLK01000058">
    <property type="protein sequence ID" value="GFH57892.1"/>
    <property type="molecule type" value="Genomic_DNA"/>
</dbReference>
<gene>
    <name evidence="1" type="ORF">CTEN210_14368</name>
</gene>
<dbReference type="Proteomes" id="UP001054902">
    <property type="component" value="Unassembled WGS sequence"/>
</dbReference>
<accession>A0AAD3D5L4</accession>
<name>A0AAD3D5L4_9STRA</name>
<comment type="caution">
    <text evidence="1">The sequence shown here is derived from an EMBL/GenBank/DDBJ whole genome shotgun (WGS) entry which is preliminary data.</text>
</comment>
<evidence type="ECO:0000313" key="1">
    <source>
        <dbReference type="EMBL" id="GFH57892.1"/>
    </source>
</evidence>
<dbReference type="AlphaFoldDB" id="A0AAD3D5L4"/>
<proteinExistence type="predicted"/>
<protein>
    <submittedName>
        <fullName evidence="1">Uncharacterized protein</fullName>
    </submittedName>
</protein>
<keyword evidence="2" id="KW-1185">Reference proteome</keyword>